<dbReference type="GO" id="GO:0003700">
    <property type="term" value="F:DNA-binding transcription factor activity"/>
    <property type="evidence" value="ECO:0007669"/>
    <property type="project" value="InterPro"/>
</dbReference>
<protein>
    <submittedName>
        <fullName evidence="5">AraC family transcriptional regulator</fullName>
    </submittedName>
</protein>
<gene>
    <name evidence="5" type="ORF">LNL84_01950</name>
</gene>
<evidence type="ECO:0000259" key="4">
    <source>
        <dbReference type="PROSITE" id="PS01124"/>
    </source>
</evidence>
<dbReference type="Pfam" id="PF12833">
    <property type="entry name" value="HTH_18"/>
    <property type="match status" value="1"/>
</dbReference>
<feature type="domain" description="HTH araC/xylS-type" evidence="4">
    <location>
        <begin position="238"/>
        <end position="335"/>
    </location>
</feature>
<dbReference type="GO" id="GO:0000976">
    <property type="term" value="F:transcription cis-regulatory region binding"/>
    <property type="evidence" value="ECO:0007669"/>
    <property type="project" value="TreeGrafter"/>
</dbReference>
<reference evidence="5" key="1">
    <citation type="submission" date="2021-11" db="EMBL/GenBank/DDBJ databases">
        <title>Vibrio ZSDE26 sp. nov. and Vibrio ZSDZ34 sp. nov., isolated from coastal seawater in Qingdao.</title>
        <authorList>
            <person name="Zhang P."/>
        </authorList>
    </citation>
    <scope>NUCLEOTIDE SEQUENCE</scope>
    <source>
        <strain evidence="5">ZSDZ34</strain>
    </source>
</reference>
<dbReference type="Pfam" id="PF12625">
    <property type="entry name" value="Arabinose_bd"/>
    <property type="match status" value="1"/>
</dbReference>
<keyword evidence="6" id="KW-1185">Reference proteome</keyword>
<dbReference type="InterPro" id="IPR009057">
    <property type="entry name" value="Homeodomain-like_sf"/>
</dbReference>
<evidence type="ECO:0000256" key="1">
    <source>
        <dbReference type="ARBA" id="ARBA00023015"/>
    </source>
</evidence>
<dbReference type="RefSeq" id="WP_244354754.1">
    <property type="nucleotide sequence ID" value="NZ_JAJNNZ010000001.1"/>
</dbReference>
<comment type="caution">
    <text evidence="5">The sequence shown here is derived from an EMBL/GenBank/DDBJ whole genome shotgun (WGS) entry which is preliminary data.</text>
</comment>
<organism evidence="5 6">
    <name type="scientific">Vibrio gelatinilyticus</name>
    <dbReference type="NCBI Taxonomy" id="2893468"/>
    <lineage>
        <taxon>Bacteria</taxon>
        <taxon>Pseudomonadati</taxon>
        <taxon>Pseudomonadota</taxon>
        <taxon>Gammaproteobacteria</taxon>
        <taxon>Vibrionales</taxon>
        <taxon>Vibrionaceae</taxon>
        <taxon>Vibrio</taxon>
    </lineage>
</organism>
<name>A0A9X1W7T8_9VIBR</name>
<keyword evidence="2" id="KW-0238">DNA-binding</keyword>
<keyword evidence="1" id="KW-0805">Transcription regulation</keyword>
<dbReference type="InterPro" id="IPR032687">
    <property type="entry name" value="AraC-type_N"/>
</dbReference>
<evidence type="ECO:0000313" key="5">
    <source>
        <dbReference type="EMBL" id="MCJ2375588.1"/>
    </source>
</evidence>
<dbReference type="PANTHER" id="PTHR47894">
    <property type="entry name" value="HTH-TYPE TRANSCRIPTIONAL REGULATOR GADX"/>
    <property type="match status" value="1"/>
</dbReference>
<dbReference type="Proteomes" id="UP001139488">
    <property type="component" value="Unassembled WGS sequence"/>
</dbReference>
<keyword evidence="3" id="KW-0804">Transcription</keyword>
<evidence type="ECO:0000256" key="2">
    <source>
        <dbReference type="ARBA" id="ARBA00023125"/>
    </source>
</evidence>
<sequence length="343" mass="39195">MSFNEEKHHFAAILINRLIAVLEIERPSMADALKRQLRETISNGSSISLQAAEGLVTHYYKHVSGLYLRIYEGVNLRDFGLYGYAIASSATVRSGLMLSQQFLSMTTTYYQESLHEQTNSLSIIPDIDHQHPSPQILSEDFAAGYWVLLKHVITGDRSDMDQLIFEFCYPAPGYVALYEKLFAGCTLRFNQPRTLVKIPNKWLAEPISLEPSKTEALLSEKMTVGIEQQPRQLSAIERSITDIVFRSHFTKTTIPDIADEFSMSSRQLRYYLQKSKVSVRELVLRTRMSVASRMLIETNLDIGTIAETLNYSESSALIRSFHSFYAISPLQYRMQQRDPFLSH</sequence>
<dbReference type="GO" id="GO:0005829">
    <property type="term" value="C:cytosol"/>
    <property type="evidence" value="ECO:0007669"/>
    <property type="project" value="TreeGrafter"/>
</dbReference>
<proteinExistence type="predicted"/>
<dbReference type="EMBL" id="JAJNNZ010000001">
    <property type="protein sequence ID" value="MCJ2375588.1"/>
    <property type="molecule type" value="Genomic_DNA"/>
</dbReference>
<dbReference type="InterPro" id="IPR018060">
    <property type="entry name" value="HTH_AraC"/>
</dbReference>
<dbReference type="PANTHER" id="PTHR47894:SF1">
    <property type="entry name" value="HTH-TYPE TRANSCRIPTIONAL REGULATOR VQSM"/>
    <property type="match status" value="1"/>
</dbReference>
<dbReference type="Gene3D" id="1.10.10.60">
    <property type="entry name" value="Homeodomain-like"/>
    <property type="match status" value="1"/>
</dbReference>
<dbReference type="PROSITE" id="PS01124">
    <property type="entry name" value="HTH_ARAC_FAMILY_2"/>
    <property type="match status" value="1"/>
</dbReference>
<evidence type="ECO:0000256" key="3">
    <source>
        <dbReference type="ARBA" id="ARBA00023163"/>
    </source>
</evidence>
<dbReference type="SUPFAM" id="SSF46689">
    <property type="entry name" value="Homeodomain-like"/>
    <property type="match status" value="1"/>
</dbReference>
<accession>A0A9X1W7T8</accession>
<dbReference type="SMART" id="SM00342">
    <property type="entry name" value="HTH_ARAC"/>
    <property type="match status" value="1"/>
</dbReference>
<evidence type="ECO:0000313" key="6">
    <source>
        <dbReference type="Proteomes" id="UP001139488"/>
    </source>
</evidence>
<dbReference type="AlphaFoldDB" id="A0A9X1W7T8"/>